<protein>
    <submittedName>
        <fullName evidence="2">Mn-containing catalase</fullName>
    </submittedName>
</protein>
<reference evidence="2" key="1">
    <citation type="journal article" date="2021" name="Proc. Natl. Acad. Sci. U.S.A.">
        <title>A Catalog of Tens of Thousands of Viruses from Human Metagenomes Reveals Hidden Associations with Chronic Diseases.</title>
        <authorList>
            <person name="Tisza M.J."/>
            <person name="Buck C.B."/>
        </authorList>
    </citation>
    <scope>NUCLEOTIDE SEQUENCE</scope>
    <source>
        <strain evidence="2">Ct8iP21</strain>
    </source>
</reference>
<dbReference type="InterPro" id="IPR012347">
    <property type="entry name" value="Ferritin-like"/>
</dbReference>
<evidence type="ECO:0000313" key="2">
    <source>
        <dbReference type="EMBL" id="DAG01467.1"/>
    </source>
</evidence>
<dbReference type="EMBL" id="BK016193">
    <property type="protein sequence ID" value="DAG01467.1"/>
    <property type="molecule type" value="Genomic_DNA"/>
</dbReference>
<proteinExistence type="inferred from homology"/>
<accession>A0A8S5V4C9</accession>
<name>A0A8S5V4C9_9CAUD</name>
<dbReference type="InterPro" id="IPR007760">
    <property type="entry name" value="Mn_catalase"/>
</dbReference>
<dbReference type="Pfam" id="PF05067">
    <property type="entry name" value="Mn_catalase"/>
    <property type="match status" value="1"/>
</dbReference>
<dbReference type="SUPFAM" id="SSF47240">
    <property type="entry name" value="Ferritin-like"/>
    <property type="match status" value="1"/>
</dbReference>
<sequence>MPAIPLFIVGCGVYYTLLMYGGPDGEASAAFRYMSQKFTFKNPRVAGLLNDIACEELSHLEIVGTIVHQLVKDLPCDEVDTAGFEKYYVDHTLGVWPQSAGGVPFTATEFQSSGDPIADLVEDMAAEQKARKTYDNILSLVKDCEVADPIKFLRKREIVHFQRFGEALRMVTEEMDKKNFYAVNPSSCIKR</sequence>
<evidence type="ECO:0000256" key="1">
    <source>
        <dbReference type="ARBA" id="ARBA00007644"/>
    </source>
</evidence>
<comment type="similarity">
    <text evidence="1">Belongs to the manganese catalase family.</text>
</comment>
<organism evidence="2">
    <name type="scientific">Myoviridae sp. ct8iP21</name>
    <dbReference type="NCBI Taxonomy" id="2825041"/>
    <lineage>
        <taxon>Viruses</taxon>
        <taxon>Duplodnaviria</taxon>
        <taxon>Heunggongvirae</taxon>
        <taxon>Uroviricota</taxon>
        <taxon>Caudoviricetes</taxon>
    </lineage>
</organism>
<dbReference type="InterPro" id="IPR009078">
    <property type="entry name" value="Ferritin-like_SF"/>
</dbReference>
<dbReference type="Gene3D" id="1.20.1260.10">
    <property type="match status" value="1"/>
</dbReference>